<dbReference type="Proteomes" id="UP000663090">
    <property type="component" value="Chromosome"/>
</dbReference>
<dbReference type="RefSeq" id="WP_206717709.1">
    <property type="nucleotide sequence ID" value="NZ_CP071091.1"/>
</dbReference>
<evidence type="ECO:0008006" key="3">
    <source>
        <dbReference type="Google" id="ProtNLM"/>
    </source>
</evidence>
<sequence>MRREATRDEATVMAMHNVFLDPAGTTPFGLAVIVLAPTGVTYEHQCEGLMTSTRTVEGFLVPVPSNDYDPEANEAFDAEGALLSFFHKEFRGNPPPPEQWTPGQVESLAKLVSRVPFWSTPTGSAPSELLHLTLDMERVAEITEAWVPVKTPYGPGILVFQNCD</sequence>
<reference evidence="1 2" key="1">
    <citation type="submission" date="2021-02" db="EMBL/GenBank/DDBJ databases">
        <title>De Novo genome assembly of isolated myxobacteria.</title>
        <authorList>
            <person name="Stevens D.C."/>
        </authorList>
    </citation>
    <scope>NUCLEOTIDE SEQUENCE [LARGE SCALE GENOMIC DNA]</scope>
    <source>
        <strain evidence="1 2">SCHIC003</strain>
    </source>
</reference>
<keyword evidence="2" id="KW-1185">Reference proteome</keyword>
<evidence type="ECO:0000313" key="2">
    <source>
        <dbReference type="Proteomes" id="UP000663090"/>
    </source>
</evidence>
<dbReference type="InterPro" id="IPR046182">
    <property type="entry name" value="DUF6210"/>
</dbReference>
<name>A0ABX7NIA9_9BACT</name>
<organism evidence="1 2">
    <name type="scientific">Myxococcus landrumensis</name>
    <dbReference type="NCBI Taxonomy" id="2813577"/>
    <lineage>
        <taxon>Bacteria</taxon>
        <taxon>Pseudomonadati</taxon>
        <taxon>Myxococcota</taxon>
        <taxon>Myxococcia</taxon>
        <taxon>Myxococcales</taxon>
        <taxon>Cystobacterineae</taxon>
        <taxon>Myxococcaceae</taxon>
        <taxon>Myxococcus</taxon>
    </lineage>
</organism>
<dbReference type="Pfam" id="PF19715">
    <property type="entry name" value="DUF6210"/>
    <property type="match status" value="1"/>
</dbReference>
<dbReference type="EMBL" id="CP071091">
    <property type="protein sequence ID" value="QSQ16028.1"/>
    <property type="molecule type" value="Genomic_DNA"/>
</dbReference>
<proteinExistence type="predicted"/>
<evidence type="ECO:0000313" key="1">
    <source>
        <dbReference type="EMBL" id="QSQ16028.1"/>
    </source>
</evidence>
<accession>A0ABX7NIA9</accession>
<gene>
    <name evidence="1" type="ORF">JY572_08255</name>
</gene>
<protein>
    <recommendedName>
        <fullName evidence="3">Lipoprotein</fullName>
    </recommendedName>
</protein>